<reference evidence="4 5" key="1">
    <citation type="submission" date="2017-06" db="EMBL/GenBank/DDBJ databases">
        <title>Comparative genomic analysis of Ambrosia Fusariam Clade fungi.</title>
        <authorList>
            <person name="Stajich J.E."/>
            <person name="Carrillo J."/>
            <person name="Kijimoto T."/>
            <person name="Eskalen A."/>
            <person name="O'Donnell K."/>
            <person name="Kasson M."/>
        </authorList>
    </citation>
    <scope>NUCLEOTIDE SEQUENCE [LARGE SCALE GENOMIC DNA]</scope>
    <source>
        <strain evidence="4 5">NRRL62579</strain>
    </source>
</reference>
<proteinExistence type="inferred from homology"/>
<dbReference type="InterPro" id="IPR011051">
    <property type="entry name" value="RmlC_Cupin_sf"/>
</dbReference>
<evidence type="ECO:0000313" key="5">
    <source>
        <dbReference type="Proteomes" id="UP000287144"/>
    </source>
</evidence>
<comment type="caution">
    <text evidence="4">The sequence shown here is derived from an EMBL/GenBank/DDBJ whole genome shotgun (WGS) entry which is preliminary data.</text>
</comment>
<dbReference type="Pfam" id="PF05995">
    <property type="entry name" value="CDO_I"/>
    <property type="match status" value="1"/>
</dbReference>
<evidence type="ECO:0000256" key="3">
    <source>
        <dbReference type="PIRSR" id="PIRSR610300-51"/>
    </source>
</evidence>
<protein>
    <recommendedName>
        <fullName evidence="2">cysteine dioxygenase</fullName>
        <ecNumber evidence="2">1.13.11.20</ecNumber>
    </recommendedName>
</protein>
<accession>A0A428TH77</accession>
<dbReference type="EMBL" id="NKCK01000085">
    <property type="protein sequence ID" value="RSM01361.1"/>
    <property type="molecule type" value="Genomic_DNA"/>
</dbReference>
<sequence>MADPSHFSDPFWTPPQPTRFGYVKAASRRIPYGNYVTSLVQSRVSSPVSSGGLVFISDGSSYIDSVLKLVTPRLRSLGIWVPDADQSLGSSDDTVGVALKIGGLGTISARSDLPKTNLRFTIGPKDHYAKPILVLTVTKFECIFEKLKPDSDEYETLSEFPGPEPEEEDKSKYFNKFWFPKGKPSALLNELASDKTTYWISVDRSNARIRYGQHLLNNSMTFMEVLFDPNDADWMTFLSSVKVYRDDIRIHIDDIRSNDTPVTTDLPPLVVPQDQITLEQLENMSAMTWASLPEGCQKLYHNISGPNITARPGWFPDLPQAIQWSCSEPDRLCGSILESKKGEFGDKTETYLRITVGDNLANSPGIPYVMEIWPRGHKSPIHQHGDASAVIRVLYGSIKVTWYDALKNGREPKRVNNPVTLSKGDMTWLGENQYQIHQLENDSNDVCITLQCYQFEKDNTIHDEKFHWMDGNRQIRNFVPNSDMAYGRFLEKMKNEWKEHNKKRTFF</sequence>
<evidence type="ECO:0000313" key="4">
    <source>
        <dbReference type="EMBL" id="RSM01361.1"/>
    </source>
</evidence>
<dbReference type="InterPro" id="IPR014710">
    <property type="entry name" value="RmlC-like_jellyroll"/>
</dbReference>
<comment type="similarity">
    <text evidence="1">Belongs to the cysteine dioxygenase family.</text>
</comment>
<dbReference type="AlphaFoldDB" id="A0A428TH77"/>
<dbReference type="Gene3D" id="2.60.120.10">
    <property type="entry name" value="Jelly Rolls"/>
    <property type="match status" value="1"/>
</dbReference>
<dbReference type="Proteomes" id="UP000287144">
    <property type="component" value="Unassembled WGS sequence"/>
</dbReference>
<gene>
    <name evidence="4" type="ORF">CEP52_008623</name>
</gene>
<organism evidence="4 5">
    <name type="scientific">Fusarium oligoseptatum</name>
    <dbReference type="NCBI Taxonomy" id="2604345"/>
    <lineage>
        <taxon>Eukaryota</taxon>
        <taxon>Fungi</taxon>
        <taxon>Dikarya</taxon>
        <taxon>Ascomycota</taxon>
        <taxon>Pezizomycotina</taxon>
        <taxon>Sordariomycetes</taxon>
        <taxon>Hypocreomycetidae</taxon>
        <taxon>Hypocreales</taxon>
        <taxon>Nectriaceae</taxon>
        <taxon>Fusarium</taxon>
        <taxon>Fusarium solani species complex</taxon>
    </lineage>
</organism>
<keyword evidence="3" id="KW-0408">Iron</keyword>
<name>A0A428TH77_9HYPO</name>
<dbReference type="GO" id="GO:0017172">
    <property type="term" value="F:cysteine dioxygenase activity"/>
    <property type="evidence" value="ECO:0007669"/>
    <property type="project" value="UniProtKB-EC"/>
</dbReference>
<dbReference type="InterPro" id="IPR010300">
    <property type="entry name" value="CDO_1"/>
</dbReference>
<dbReference type="CDD" id="cd10548">
    <property type="entry name" value="cupin_CDO"/>
    <property type="match status" value="1"/>
</dbReference>
<dbReference type="EC" id="1.13.11.20" evidence="2"/>
<feature type="binding site" evidence="3">
    <location>
        <position position="384"/>
    </location>
    <ligand>
        <name>Fe cation</name>
        <dbReference type="ChEBI" id="CHEBI:24875"/>
        <note>catalytic</note>
    </ligand>
</feature>
<dbReference type="SUPFAM" id="SSF51182">
    <property type="entry name" value="RmlC-like cupins"/>
    <property type="match status" value="1"/>
</dbReference>
<feature type="binding site" evidence="3">
    <location>
        <position position="437"/>
    </location>
    <ligand>
        <name>Fe cation</name>
        <dbReference type="ChEBI" id="CHEBI:24875"/>
        <note>catalytic</note>
    </ligand>
</feature>
<evidence type="ECO:0000256" key="2">
    <source>
        <dbReference type="ARBA" id="ARBA00013133"/>
    </source>
</evidence>
<feature type="binding site" evidence="3">
    <location>
        <position position="382"/>
    </location>
    <ligand>
        <name>Fe cation</name>
        <dbReference type="ChEBI" id="CHEBI:24875"/>
        <note>catalytic</note>
    </ligand>
</feature>
<keyword evidence="5" id="KW-1185">Reference proteome</keyword>
<dbReference type="GO" id="GO:0005506">
    <property type="term" value="F:iron ion binding"/>
    <property type="evidence" value="ECO:0007669"/>
    <property type="project" value="InterPro"/>
</dbReference>
<evidence type="ECO:0000256" key="1">
    <source>
        <dbReference type="ARBA" id="ARBA00006622"/>
    </source>
</evidence>
<keyword evidence="3" id="KW-0479">Metal-binding</keyword>